<dbReference type="PANTHER" id="PTHR11575">
    <property type="entry name" value="5'-NUCLEOTIDASE-RELATED"/>
    <property type="match status" value="1"/>
</dbReference>
<comment type="caution">
    <text evidence="2">The sequence shown here is derived from an EMBL/GenBank/DDBJ whole genome shotgun (WGS) entry which is preliminary data.</text>
</comment>
<dbReference type="GO" id="GO:0016787">
    <property type="term" value="F:hydrolase activity"/>
    <property type="evidence" value="ECO:0007669"/>
    <property type="project" value="InterPro"/>
</dbReference>
<gene>
    <name evidence="2" type="ORF">OQ279_05590</name>
</gene>
<dbReference type="SUPFAM" id="SSF55816">
    <property type="entry name" value="5'-nucleotidase (syn. UDP-sugar hydrolase), C-terminal domain"/>
    <property type="match status" value="1"/>
</dbReference>
<dbReference type="GO" id="GO:0009166">
    <property type="term" value="P:nucleotide catabolic process"/>
    <property type="evidence" value="ECO:0007669"/>
    <property type="project" value="InterPro"/>
</dbReference>
<dbReference type="RefSeq" id="WP_266068857.1">
    <property type="nucleotide sequence ID" value="NZ_JAPJDA010000007.1"/>
</dbReference>
<evidence type="ECO:0000313" key="3">
    <source>
        <dbReference type="Proteomes" id="UP001148482"/>
    </source>
</evidence>
<evidence type="ECO:0000259" key="1">
    <source>
        <dbReference type="Pfam" id="PF02872"/>
    </source>
</evidence>
<dbReference type="PROSITE" id="PS51257">
    <property type="entry name" value="PROKAR_LIPOPROTEIN"/>
    <property type="match status" value="1"/>
</dbReference>
<accession>A0A9X3I095</accession>
<reference evidence="2" key="1">
    <citation type="submission" date="2022-11" db="EMBL/GenBank/DDBJ databases">
        <title>Salinimicrobium profundisediminis sp. nov., isolated from deep-sea sediment of the Mariana Trench.</title>
        <authorList>
            <person name="Fu H."/>
        </authorList>
    </citation>
    <scope>NUCLEOTIDE SEQUENCE</scope>
    <source>
        <strain evidence="2">MT39</strain>
    </source>
</reference>
<keyword evidence="3" id="KW-1185">Reference proteome</keyword>
<dbReference type="InterPro" id="IPR036907">
    <property type="entry name" value="5'-Nucleotdase_C_sf"/>
</dbReference>
<dbReference type="EMBL" id="JAPJDA010000007">
    <property type="protein sequence ID" value="MCX2837621.1"/>
    <property type="molecule type" value="Genomic_DNA"/>
</dbReference>
<protein>
    <submittedName>
        <fullName evidence="2">5'-nucleotidase</fullName>
    </submittedName>
</protein>
<dbReference type="InterPro" id="IPR008334">
    <property type="entry name" value="5'-Nucleotdase_C"/>
</dbReference>
<proteinExistence type="predicted"/>
<dbReference type="Pfam" id="PF02872">
    <property type="entry name" value="5_nucleotid_C"/>
    <property type="match status" value="1"/>
</dbReference>
<evidence type="ECO:0000313" key="2">
    <source>
        <dbReference type="EMBL" id="MCX2837621.1"/>
    </source>
</evidence>
<dbReference type="PRINTS" id="PR01607">
    <property type="entry name" value="APYRASEFAMLY"/>
</dbReference>
<sequence>MKRYLLFLLLTAGACKFNDNYTPARIEGKQLEITPDIPANDSLENFITPYKEHINKEMEEVLAYLPYNLSKSDGRYNTAIGNLMADALIELSNPIFNKRTGENIDIVLLNYGGIRSSIAKGDVTTRSAFQVMPFENEVVVAALKGEAVREMIHYLIDSGTAHPVAGIELQLEKDNSIKKVLIQGKPLEDSATYYVATNDYLLEGGDSMNFFLKAEEATNLDYKIRNLLIDYFKAKDTLNPVRDQRFIKVE</sequence>
<organism evidence="2 3">
    <name type="scientific">Salinimicrobium profundisediminis</name>
    <dbReference type="NCBI Taxonomy" id="2994553"/>
    <lineage>
        <taxon>Bacteria</taxon>
        <taxon>Pseudomonadati</taxon>
        <taxon>Bacteroidota</taxon>
        <taxon>Flavobacteriia</taxon>
        <taxon>Flavobacteriales</taxon>
        <taxon>Flavobacteriaceae</taxon>
        <taxon>Salinimicrobium</taxon>
    </lineage>
</organism>
<feature type="domain" description="5'-Nucleotidase C-terminal" evidence="1">
    <location>
        <begin position="76"/>
        <end position="211"/>
    </location>
</feature>
<dbReference type="Gene3D" id="3.90.780.10">
    <property type="entry name" value="5'-Nucleotidase, C-terminal domain"/>
    <property type="match status" value="1"/>
</dbReference>
<dbReference type="PANTHER" id="PTHR11575:SF24">
    <property type="entry name" value="5'-NUCLEOTIDASE"/>
    <property type="match status" value="1"/>
</dbReference>
<name>A0A9X3I095_9FLAO</name>
<dbReference type="AlphaFoldDB" id="A0A9X3I095"/>
<dbReference type="InterPro" id="IPR006179">
    <property type="entry name" value="5_nucleotidase/apyrase"/>
</dbReference>
<dbReference type="Proteomes" id="UP001148482">
    <property type="component" value="Unassembled WGS sequence"/>
</dbReference>